<evidence type="ECO:0000313" key="3">
    <source>
        <dbReference type="Proteomes" id="UP000427769"/>
    </source>
</evidence>
<dbReference type="KEGG" id="dwd:DSCW_16530"/>
<dbReference type="GO" id="GO:0010181">
    <property type="term" value="F:FMN binding"/>
    <property type="evidence" value="ECO:0007669"/>
    <property type="project" value="InterPro"/>
</dbReference>
<name>A0A5K7YXZ6_9BACT</name>
<dbReference type="PANTHER" id="PTHR39201">
    <property type="entry name" value="EXPORTED PROTEIN-RELATED"/>
    <property type="match status" value="1"/>
</dbReference>
<dbReference type="RefSeq" id="WP_155303278.1">
    <property type="nucleotide sequence ID" value="NZ_AP021875.1"/>
</dbReference>
<accession>A0A5K7YXZ6</accession>
<dbReference type="Proteomes" id="UP000427769">
    <property type="component" value="Chromosome"/>
</dbReference>
<evidence type="ECO:0000313" key="2">
    <source>
        <dbReference type="EMBL" id="BBO74236.1"/>
    </source>
</evidence>
<dbReference type="Gene3D" id="3.40.50.360">
    <property type="match status" value="1"/>
</dbReference>
<keyword evidence="3" id="KW-1185">Reference proteome</keyword>
<dbReference type="PANTHER" id="PTHR39201:SF1">
    <property type="entry name" value="FLAVODOXIN-LIKE DOMAIN-CONTAINING PROTEIN"/>
    <property type="match status" value="1"/>
</dbReference>
<organism evidence="2 3">
    <name type="scientific">Desulfosarcina widdelii</name>
    <dbReference type="NCBI Taxonomy" id="947919"/>
    <lineage>
        <taxon>Bacteria</taxon>
        <taxon>Pseudomonadati</taxon>
        <taxon>Thermodesulfobacteriota</taxon>
        <taxon>Desulfobacteria</taxon>
        <taxon>Desulfobacterales</taxon>
        <taxon>Desulfosarcinaceae</taxon>
        <taxon>Desulfosarcina</taxon>
    </lineage>
</organism>
<dbReference type="EMBL" id="AP021875">
    <property type="protein sequence ID" value="BBO74236.1"/>
    <property type="molecule type" value="Genomic_DNA"/>
</dbReference>
<dbReference type="InterPro" id="IPR008254">
    <property type="entry name" value="Flavodoxin/NO_synth"/>
</dbReference>
<feature type="domain" description="Flavodoxin-like" evidence="1">
    <location>
        <begin position="5"/>
        <end position="162"/>
    </location>
</feature>
<dbReference type="PROSITE" id="PS50902">
    <property type="entry name" value="FLAVODOXIN_LIKE"/>
    <property type="match status" value="1"/>
</dbReference>
<proteinExistence type="predicted"/>
<dbReference type="InterPro" id="IPR029039">
    <property type="entry name" value="Flavoprotein-like_sf"/>
</dbReference>
<protein>
    <submittedName>
        <fullName evidence="2">Flavodoxin</fullName>
    </submittedName>
</protein>
<sequence>MKNDILIAYYSWSGNTKKIAEMIKQETGGTLFEIEPVPPYTTDYRAAVEQAREEIRSGFRPDLKAMPDMTSYSVVFLGTPIWCSTMAPPLASFVDRLDLENKTVISFHTHGGGGGGSFEKDIAALCPNATVKQGFGAYNRGDGLTPAAIRDWLRTMGLSSRK</sequence>
<dbReference type="OrthoDB" id="9806505at2"/>
<dbReference type="SUPFAM" id="SSF52218">
    <property type="entry name" value="Flavoproteins"/>
    <property type="match status" value="1"/>
</dbReference>
<gene>
    <name evidence="2" type="ORF">DSCW_16530</name>
</gene>
<dbReference type="Pfam" id="PF12682">
    <property type="entry name" value="Flavodoxin_4"/>
    <property type="match status" value="1"/>
</dbReference>
<dbReference type="AlphaFoldDB" id="A0A5K7YXZ6"/>
<evidence type="ECO:0000259" key="1">
    <source>
        <dbReference type="PROSITE" id="PS50902"/>
    </source>
</evidence>
<reference evidence="2 3" key="1">
    <citation type="submission" date="2019-11" db="EMBL/GenBank/DDBJ databases">
        <title>Comparative genomics of hydrocarbon-degrading Desulfosarcina strains.</title>
        <authorList>
            <person name="Watanabe M."/>
            <person name="Kojima H."/>
            <person name="Fukui M."/>
        </authorList>
    </citation>
    <scope>NUCLEOTIDE SEQUENCE [LARGE SCALE GENOMIC DNA]</scope>
    <source>
        <strain evidence="2 3">PP31</strain>
    </source>
</reference>